<reference evidence="2" key="1">
    <citation type="journal article" date="2021" name="IMA Fungus">
        <title>Genomic characterization of three marine fungi, including Emericellopsis atlantica sp. nov. with signatures of a generalist lifestyle and marine biomass degradation.</title>
        <authorList>
            <person name="Hagestad O.C."/>
            <person name="Hou L."/>
            <person name="Andersen J.H."/>
            <person name="Hansen E.H."/>
            <person name="Altermark B."/>
            <person name="Li C."/>
            <person name="Kuhnert E."/>
            <person name="Cox R.J."/>
            <person name="Crous P.W."/>
            <person name="Spatafora J.W."/>
            <person name="Lail K."/>
            <person name="Amirebrahimi M."/>
            <person name="Lipzen A."/>
            <person name="Pangilinan J."/>
            <person name="Andreopoulos W."/>
            <person name="Hayes R.D."/>
            <person name="Ng V."/>
            <person name="Grigoriev I.V."/>
            <person name="Jackson S.A."/>
            <person name="Sutton T.D.S."/>
            <person name="Dobson A.D.W."/>
            <person name="Rama T."/>
        </authorList>
    </citation>
    <scope>NUCLEOTIDE SEQUENCE</scope>
    <source>
        <strain evidence="2">TRa018bII</strain>
    </source>
</reference>
<dbReference type="InterPro" id="IPR045518">
    <property type="entry name" value="2EXR"/>
</dbReference>
<evidence type="ECO:0000313" key="3">
    <source>
        <dbReference type="Proteomes" id="UP000824998"/>
    </source>
</evidence>
<comment type="caution">
    <text evidence="2">The sequence shown here is derived from an EMBL/GenBank/DDBJ whole genome shotgun (WGS) entry which is preliminary data.</text>
</comment>
<dbReference type="OrthoDB" id="3513892at2759"/>
<dbReference type="Pfam" id="PF20150">
    <property type="entry name" value="2EXR"/>
    <property type="match status" value="1"/>
</dbReference>
<gene>
    <name evidence="2" type="ORF">BJ875DRAFT_275596</name>
</gene>
<proteinExistence type="predicted"/>
<organism evidence="2 3">
    <name type="scientific">Amylocarpus encephaloides</name>
    <dbReference type="NCBI Taxonomy" id="45428"/>
    <lineage>
        <taxon>Eukaryota</taxon>
        <taxon>Fungi</taxon>
        <taxon>Dikarya</taxon>
        <taxon>Ascomycota</taxon>
        <taxon>Pezizomycotina</taxon>
        <taxon>Leotiomycetes</taxon>
        <taxon>Helotiales</taxon>
        <taxon>Helotiales incertae sedis</taxon>
        <taxon>Amylocarpus</taxon>
    </lineage>
</organism>
<dbReference type="Proteomes" id="UP000824998">
    <property type="component" value="Unassembled WGS sequence"/>
</dbReference>
<evidence type="ECO:0000313" key="2">
    <source>
        <dbReference type="EMBL" id="KAG9238969.1"/>
    </source>
</evidence>
<dbReference type="PANTHER" id="PTHR35910:SF1">
    <property type="entry name" value="2EXR DOMAIN-CONTAINING PROTEIN"/>
    <property type="match status" value="1"/>
</dbReference>
<keyword evidence="3" id="KW-1185">Reference proteome</keyword>
<evidence type="ECO:0000259" key="1">
    <source>
        <dbReference type="Pfam" id="PF20150"/>
    </source>
</evidence>
<dbReference type="AlphaFoldDB" id="A0A9P7YS69"/>
<dbReference type="EMBL" id="MU251363">
    <property type="protein sequence ID" value="KAG9238969.1"/>
    <property type="molecule type" value="Genomic_DNA"/>
</dbReference>
<dbReference type="PANTHER" id="PTHR35910">
    <property type="entry name" value="2EXR DOMAIN-CONTAINING PROTEIN"/>
    <property type="match status" value="1"/>
</dbReference>
<accession>A0A9P7YS69</accession>
<sequence length="303" mass="35179">MGTSATTTATGRPPFWLRMMPACEDPSWSAYQLCQFDSIYNHKIAPDREFQYFQLLPAEIRHEIWNLTLPRPRILDLCTHSRYSEMSKRAHVLTNIRDRPIEAIEFISFSCREVTADGLADLNLSQPLAGRKTAVPAGPVILFVNRESREVAMKRYKLAFAGWHNPGMSDSFLVDWKRHGFGEPRIWVDFDRDIFAILHNEHQFPQDLNLLDTDIQKIKMVAMRRFEGWLSNFKSLQKVYMLLGYYETGWSSEYLPRLRRYAAMYSAKFEKGLPEISTIGAGRCGCFACRQRKLSTELYANRT</sequence>
<protein>
    <recommendedName>
        <fullName evidence="1">2EXR domain-containing protein</fullName>
    </recommendedName>
</protein>
<name>A0A9P7YS69_9HELO</name>
<feature type="domain" description="2EXR" evidence="1">
    <location>
        <begin position="50"/>
        <end position="195"/>
    </location>
</feature>